<comment type="subcellular location">
    <subcellularLocation>
        <location evidence="1">Membrane</location>
        <topology evidence="1">Multi-pass membrane protein</topology>
    </subcellularLocation>
</comment>
<proteinExistence type="inferred from homology"/>
<keyword evidence="9 11" id="KW-0739">Sodium transport</keyword>
<keyword evidence="4 11" id="KW-0812">Transmembrane</keyword>
<sequence>MWLLVLSGCLAATVLQIIDRVNYYNSMPINVNVEINYNQSMQSPAVTICNQNSFRYNEYIYSM</sequence>
<protein>
    <submittedName>
        <fullName evidence="13">Uncharacterized protein</fullName>
    </submittedName>
</protein>
<evidence type="ECO:0000256" key="6">
    <source>
        <dbReference type="ARBA" id="ARBA00023053"/>
    </source>
</evidence>
<evidence type="ECO:0000256" key="1">
    <source>
        <dbReference type="ARBA" id="ARBA00004141"/>
    </source>
</evidence>
<dbReference type="EMBL" id="JAIWYP010000003">
    <property type="protein sequence ID" value="KAH3852885.1"/>
    <property type="molecule type" value="Genomic_DNA"/>
</dbReference>
<dbReference type="Pfam" id="PF00858">
    <property type="entry name" value="ASC"/>
    <property type="match status" value="1"/>
</dbReference>
<dbReference type="Proteomes" id="UP000828390">
    <property type="component" value="Unassembled WGS sequence"/>
</dbReference>
<feature type="chain" id="PRO_5038350588" evidence="12">
    <location>
        <begin position="17"/>
        <end position="63"/>
    </location>
</feature>
<keyword evidence="10 11" id="KW-0407">Ion channel</keyword>
<evidence type="ECO:0000256" key="5">
    <source>
        <dbReference type="ARBA" id="ARBA00022989"/>
    </source>
</evidence>
<keyword evidence="2 11" id="KW-0813">Transport</keyword>
<evidence type="ECO:0000256" key="7">
    <source>
        <dbReference type="ARBA" id="ARBA00023065"/>
    </source>
</evidence>
<evidence type="ECO:0000256" key="9">
    <source>
        <dbReference type="ARBA" id="ARBA00023201"/>
    </source>
</evidence>
<evidence type="ECO:0000313" key="13">
    <source>
        <dbReference type="EMBL" id="KAH3852885.1"/>
    </source>
</evidence>
<reference evidence="13" key="1">
    <citation type="journal article" date="2019" name="bioRxiv">
        <title>The Genome of the Zebra Mussel, Dreissena polymorpha: A Resource for Invasive Species Research.</title>
        <authorList>
            <person name="McCartney M.A."/>
            <person name="Auch B."/>
            <person name="Kono T."/>
            <person name="Mallez S."/>
            <person name="Zhang Y."/>
            <person name="Obille A."/>
            <person name="Becker A."/>
            <person name="Abrahante J.E."/>
            <person name="Garbe J."/>
            <person name="Badalamenti J.P."/>
            <person name="Herman A."/>
            <person name="Mangelson H."/>
            <person name="Liachko I."/>
            <person name="Sullivan S."/>
            <person name="Sone E.D."/>
            <person name="Koren S."/>
            <person name="Silverstein K.A.T."/>
            <person name="Beckman K.B."/>
            <person name="Gohl D.M."/>
        </authorList>
    </citation>
    <scope>NUCLEOTIDE SEQUENCE</scope>
    <source>
        <strain evidence="13">Duluth1</strain>
        <tissue evidence="13">Whole animal</tissue>
    </source>
</reference>
<comment type="similarity">
    <text evidence="11">Belongs to the amiloride-sensitive sodium channel (TC 1.A.6) family.</text>
</comment>
<dbReference type="GO" id="GO:0005886">
    <property type="term" value="C:plasma membrane"/>
    <property type="evidence" value="ECO:0007669"/>
    <property type="project" value="TreeGrafter"/>
</dbReference>
<evidence type="ECO:0000256" key="10">
    <source>
        <dbReference type="ARBA" id="ARBA00023303"/>
    </source>
</evidence>
<feature type="signal peptide" evidence="12">
    <location>
        <begin position="1"/>
        <end position="16"/>
    </location>
</feature>
<keyword evidence="14" id="KW-1185">Reference proteome</keyword>
<accession>A0A9D4R4F5</accession>
<evidence type="ECO:0000256" key="8">
    <source>
        <dbReference type="ARBA" id="ARBA00023136"/>
    </source>
</evidence>
<dbReference type="PANTHER" id="PTHR11690">
    <property type="entry name" value="AMILORIDE-SENSITIVE SODIUM CHANNEL-RELATED"/>
    <property type="match status" value="1"/>
</dbReference>
<keyword evidence="6" id="KW-0915">Sodium</keyword>
<organism evidence="13 14">
    <name type="scientific">Dreissena polymorpha</name>
    <name type="common">Zebra mussel</name>
    <name type="synonym">Mytilus polymorpha</name>
    <dbReference type="NCBI Taxonomy" id="45954"/>
    <lineage>
        <taxon>Eukaryota</taxon>
        <taxon>Metazoa</taxon>
        <taxon>Spiralia</taxon>
        <taxon>Lophotrochozoa</taxon>
        <taxon>Mollusca</taxon>
        <taxon>Bivalvia</taxon>
        <taxon>Autobranchia</taxon>
        <taxon>Heteroconchia</taxon>
        <taxon>Euheterodonta</taxon>
        <taxon>Imparidentia</taxon>
        <taxon>Neoheterodontei</taxon>
        <taxon>Myida</taxon>
        <taxon>Dreissenoidea</taxon>
        <taxon>Dreissenidae</taxon>
        <taxon>Dreissena</taxon>
    </lineage>
</organism>
<dbReference type="InterPro" id="IPR001873">
    <property type="entry name" value="ENaC"/>
</dbReference>
<name>A0A9D4R4F5_DREPO</name>
<keyword evidence="3 11" id="KW-0894">Sodium channel</keyword>
<evidence type="ECO:0000256" key="4">
    <source>
        <dbReference type="ARBA" id="ARBA00022692"/>
    </source>
</evidence>
<dbReference type="AlphaFoldDB" id="A0A9D4R4F5"/>
<dbReference type="GO" id="GO:0015280">
    <property type="term" value="F:ligand-gated sodium channel activity"/>
    <property type="evidence" value="ECO:0007669"/>
    <property type="project" value="TreeGrafter"/>
</dbReference>
<gene>
    <name evidence="13" type="ORF">DPMN_095406</name>
</gene>
<evidence type="ECO:0000256" key="2">
    <source>
        <dbReference type="ARBA" id="ARBA00022448"/>
    </source>
</evidence>
<keyword evidence="8" id="KW-0472">Membrane</keyword>
<evidence type="ECO:0000256" key="3">
    <source>
        <dbReference type="ARBA" id="ARBA00022461"/>
    </source>
</evidence>
<comment type="caution">
    <text evidence="13">The sequence shown here is derived from an EMBL/GenBank/DDBJ whole genome shotgun (WGS) entry which is preliminary data.</text>
</comment>
<keyword evidence="5" id="KW-1133">Transmembrane helix</keyword>
<keyword evidence="7 11" id="KW-0406">Ion transport</keyword>
<reference evidence="13" key="2">
    <citation type="submission" date="2020-11" db="EMBL/GenBank/DDBJ databases">
        <authorList>
            <person name="McCartney M.A."/>
            <person name="Auch B."/>
            <person name="Kono T."/>
            <person name="Mallez S."/>
            <person name="Becker A."/>
            <person name="Gohl D.M."/>
            <person name="Silverstein K.A.T."/>
            <person name="Koren S."/>
            <person name="Bechman K.B."/>
            <person name="Herman A."/>
            <person name="Abrahante J.E."/>
            <person name="Garbe J."/>
        </authorList>
    </citation>
    <scope>NUCLEOTIDE SEQUENCE</scope>
    <source>
        <strain evidence="13">Duluth1</strain>
        <tissue evidence="13">Whole animal</tissue>
    </source>
</reference>
<evidence type="ECO:0000256" key="11">
    <source>
        <dbReference type="RuleBase" id="RU000679"/>
    </source>
</evidence>
<keyword evidence="12" id="KW-0732">Signal</keyword>
<evidence type="ECO:0000256" key="12">
    <source>
        <dbReference type="SAM" id="SignalP"/>
    </source>
</evidence>
<evidence type="ECO:0000313" key="14">
    <source>
        <dbReference type="Proteomes" id="UP000828390"/>
    </source>
</evidence>